<feature type="compositionally biased region" description="Pro residues" evidence="1">
    <location>
        <begin position="60"/>
        <end position="71"/>
    </location>
</feature>
<dbReference type="AlphaFoldDB" id="A0A1Y6CQ62"/>
<dbReference type="STRING" id="1513793.SAMN06296036_13722"/>
<keyword evidence="3" id="KW-1185">Reference proteome</keyword>
<sequence>MIVKSSDYTLLHKGKTIRPGTLVDLDQDSAKALIEKGFVKEVEGALGAKDMAALQKTPKEPSPAPKPPAPSSPKEAKTDPRAEKPNTKRKS</sequence>
<dbReference type="RefSeq" id="WP_132319579.1">
    <property type="nucleotide sequence ID" value="NZ_FWZT01000037.1"/>
</dbReference>
<gene>
    <name evidence="2" type="ORF">SAMN06296036_13722</name>
</gene>
<reference evidence="3" key="1">
    <citation type="submission" date="2017-04" db="EMBL/GenBank/DDBJ databases">
        <authorList>
            <person name="Varghese N."/>
            <person name="Submissions S."/>
        </authorList>
    </citation>
    <scope>NUCLEOTIDE SEQUENCE [LARGE SCALE GENOMIC DNA]</scope>
    <source>
        <strain evidence="3">RKEM611</strain>
    </source>
</reference>
<proteinExistence type="predicted"/>
<dbReference type="EMBL" id="FWZT01000037">
    <property type="protein sequence ID" value="SMF81614.1"/>
    <property type="molecule type" value="Genomic_DNA"/>
</dbReference>
<feature type="region of interest" description="Disordered" evidence="1">
    <location>
        <begin position="49"/>
        <end position="91"/>
    </location>
</feature>
<protein>
    <submittedName>
        <fullName evidence="2">Uncharacterized protein</fullName>
    </submittedName>
</protein>
<evidence type="ECO:0000313" key="3">
    <source>
        <dbReference type="Proteomes" id="UP000192907"/>
    </source>
</evidence>
<evidence type="ECO:0000313" key="2">
    <source>
        <dbReference type="EMBL" id="SMF81614.1"/>
    </source>
</evidence>
<accession>A0A1Y6CQ62</accession>
<organism evidence="2 3">
    <name type="scientific">Pseudobacteriovorax antillogorgiicola</name>
    <dbReference type="NCBI Taxonomy" id="1513793"/>
    <lineage>
        <taxon>Bacteria</taxon>
        <taxon>Pseudomonadati</taxon>
        <taxon>Bdellovibrionota</taxon>
        <taxon>Oligoflexia</taxon>
        <taxon>Oligoflexales</taxon>
        <taxon>Pseudobacteriovoracaceae</taxon>
        <taxon>Pseudobacteriovorax</taxon>
    </lineage>
</organism>
<name>A0A1Y6CQ62_9BACT</name>
<evidence type="ECO:0000256" key="1">
    <source>
        <dbReference type="SAM" id="MobiDB-lite"/>
    </source>
</evidence>
<feature type="compositionally biased region" description="Basic and acidic residues" evidence="1">
    <location>
        <begin position="74"/>
        <end position="91"/>
    </location>
</feature>
<dbReference type="Proteomes" id="UP000192907">
    <property type="component" value="Unassembled WGS sequence"/>
</dbReference>